<evidence type="ECO:0000313" key="11">
    <source>
        <dbReference type="EMBL" id="RDI46503.1"/>
    </source>
</evidence>
<dbReference type="RefSeq" id="WP_147277462.1">
    <property type="nucleotide sequence ID" value="NZ_LR699114.1"/>
</dbReference>
<keyword evidence="4 8" id="KW-0554">One-carbon metabolism</keyword>
<evidence type="ECO:0000256" key="1">
    <source>
        <dbReference type="ARBA" id="ARBA00004903"/>
    </source>
</evidence>
<dbReference type="PANTHER" id="PTHR48069:SF3">
    <property type="entry name" value="DIHYDROFOLATE REDUCTASE"/>
    <property type="match status" value="1"/>
</dbReference>
<comment type="similarity">
    <text evidence="2 8 9">Belongs to the dihydrofolate reductase family.</text>
</comment>
<dbReference type="InterPro" id="IPR024072">
    <property type="entry name" value="DHFR-like_dom_sf"/>
</dbReference>
<dbReference type="GO" id="GO:0004146">
    <property type="term" value="F:dihydrofolate reductase activity"/>
    <property type="evidence" value="ECO:0007669"/>
    <property type="project" value="UniProtKB-EC"/>
</dbReference>
<proteinExistence type="inferred from homology"/>
<organism evidence="11 12">
    <name type="scientific">Aquicella lusitana</name>
    <dbReference type="NCBI Taxonomy" id="254246"/>
    <lineage>
        <taxon>Bacteria</taxon>
        <taxon>Pseudomonadati</taxon>
        <taxon>Pseudomonadota</taxon>
        <taxon>Gammaproteobacteria</taxon>
        <taxon>Legionellales</taxon>
        <taxon>Coxiellaceae</taxon>
        <taxon>Aquicella</taxon>
    </lineage>
</organism>
<evidence type="ECO:0000256" key="8">
    <source>
        <dbReference type="PIRNR" id="PIRNR000194"/>
    </source>
</evidence>
<evidence type="ECO:0000256" key="7">
    <source>
        <dbReference type="ARBA" id="ARBA00025067"/>
    </source>
</evidence>
<dbReference type="PROSITE" id="PS51330">
    <property type="entry name" value="DHFR_2"/>
    <property type="match status" value="1"/>
</dbReference>
<dbReference type="PRINTS" id="PR00070">
    <property type="entry name" value="DHFR"/>
</dbReference>
<dbReference type="PIRSF" id="PIRSF000194">
    <property type="entry name" value="DHFR"/>
    <property type="match status" value="1"/>
</dbReference>
<evidence type="ECO:0000256" key="9">
    <source>
        <dbReference type="RuleBase" id="RU004474"/>
    </source>
</evidence>
<evidence type="ECO:0000259" key="10">
    <source>
        <dbReference type="PROSITE" id="PS51330"/>
    </source>
</evidence>
<keyword evidence="12" id="KW-1185">Reference proteome</keyword>
<feature type="domain" description="DHFR" evidence="10">
    <location>
        <begin position="2"/>
        <end position="162"/>
    </location>
</feature>
<accession>A0A370GX62</accession>
<comment type="caution">
    <text evidence="11">The sequence shown here is derived from an EMBL/GenBank/DDBJ whole genome shotgun (WGS) entry which is preliminary data.</text>
</comment>
<evidence type="ECO:0000256" key="2">
    <source>
        <dbReference type="ARBA" id="ARBA00009539"/>
    </source>
</evidence>
<dbReference type="EC" id="1.5.1.3" evidence="3 8"/>
<dbReference type="GO" id="GO:0006730">
    <property type="term" value="P:one-carbon metabolic process"/>
    <property type="evidence" value="ECO:0007669"/>
    <property type="project" value="UniProtKB-KW"/>
</dbReference>
<dbReference type="InterPro" id="IPR001796">
    <property type="entry name" value="DHFR_dom"/>
</dbReference>
<keyword evidence="6 8" id="KW-0560">Oxidoreductase</keyword>
<evidence type="ECO:0000256" key="3">
    <source>
        <dbReference type="ARBA" id="ARBA00012856"/>
    </source>
</evidence>
<evidence type="ECO:0000256" key="5">
    <source>
        <dbReference type="ARBA" id="ARBA00022857"/>
    </source>
</evidence>
<dbReference type="PANTHER" id="PTHR48069">
    <property type="entry name" value="DIHYDROFOLATE REDUCTASE"/>
    <property type="match status" value="1"/>
</dbReference>
<dbReference type="InterPro" id="IPR017925">
    <property type="entry name" value="DHFR_CS"/>
</dbReference>
<comment type="function">
    <text evidence="7 8">Key enzyme in folate metabolism. Catalyzes an essential reaction for de novo glycine and purine synthesis, and for DNA precursor synthesis.</text>
</comment>
<reference evidence="11 12" key="1">
    <citation type="submission" date="2018-07" db="EMBL/GenBank/DDBJ databases">
        <title>Genomic Encyclopedia of Type Strains, Phase IV (KMG-IV): sequencing the most valuable type-strain genomes for metagenomic binning, comparative biology and taxonomic classification.</title>
        <authorList>
            <person name="Goeker M."/>
        </authorList>
    </citation>
    <scope>NUCLEOTIDE SEQUENCE [LARGE SCALE GENOMIC DNA]</scope>
    <source>
        <strain evidence="11 12">DSM 16500</strain>
    </source>
</reference>
<keyword evidence="5 8" id="KW-0521">NADP</keyword>
<name>A0A370GX62_9COXI</name>
<protein>
    <recommendedName>
        <fullName evidence="3 8">Dihydrofolate reductase</fullName>
        <ecNumber evidence="3 8">1.5.1.3</ecNumber>
    </recommendedName>
</protein>
<gene>
    <name evidence="11" type="ORF">C8D86_10527</name>
</gene>
<evidence type="ECO:0000256" key="4">
    <source>
        <dbReference type="ARBA" id="ARBA00022563"/>
    </source>
</evidence>
<dbReference type="GO" id="GO:0070401">
    <property type="term" value="F:NADP+ binding"/>
    <property type="evidence" value="ECO:0007669"/>
    <property type="project" value="UniProtKB-ARBA"/>
</dbReference>
<comment type="pathway">
    <text evidence="1 8">Cofactor biosynthesis; tetrahydrofolate biosynthesis; 5,6,7,8-tetrahydrofolate from 7,8-dihydrofolate: step 1/1.</text>
</comment>
<dbReference type="Proteomes" id="UP000254720">
    <property type="component" value="Unassembled WGS sequence"/>
</dbReference>
<evidence type="ECO:0000313" key="12">
    <source>
        <dbReference type="Proteomes" id="UP000254720"/>
    </source>
</evidence>
<dbReference type="CDD" id="cd00209">
    <property type="entry name" value="DHFR"/>
    <property type="match status" value="1"/>
</dbReference>
<dbReference type="InterPro" id="IPR012259">
    <property type="entry name" value="DHFR"/>
</dbReference>
<dbReference type="GO" id="GO:0046655">
    <property type="term" value="P:folic acid metabolic process"/>
    <property type="evidence" value="ECO:0007669"/>
    <property type="project" value="TreeGrafter"/>
</dbReference>
<dbReference type="SUPFAM" id="SSF53597">
    <property type="entry name" value="Dihydrofolate reductase-like"/>
    <property type="match status" value="1"/>
</dbReference>
<dbReference type="UniPathway" id="UPA00077">
    <property type="reaction ID" value="UER00158"/>
</dbReference>
<evidence type="ECO:0000256" key="6">
    <source>
        <dbReference type="ARBA" id="ARBA00023002"/>
    </source>
</evidence>
<dbReference type="Pfam" id="PF00186">
    <property type="entry name" value="DHFR_1"/>
    <property type="match status" value="1"/>
</dbReference>
<dbReference type="AlphaFoldDB" id="A0A370GX62"/>
<sequence length="169" mass="19314">MILSAIAALSENRVIGKNNQLPWHLPADLKHFKALTTGHPIVMGRKTYDSIGKPLPQRTNIIMTRDSSFQAPGCRIVNSIEEAKAVAEKEQAEELFIIGGAQIYSQLLPITQRLYLTIVHQMFEGDAFFPDLNMSEWSETERETHRSDEKNPYDYSFVRLERIINHTSQ</sequence>
<dbReference type="EMBL" id="QQAX01000005">
    <property type="protein sequence ID" value="RDI46503.1"/>
    <property type="molecule type" value="Genomic_DNA"/>
</dbReference>
<dbReference type="OrthoDB" id="9804315at2"/>
<dbReference type="GO" id="GO:0046654">
    <property type="term" value="P:tetrahydrofolate biosynthetic process"/>
    <property type="evidence" value="ECO:0007669"/>
    <property type="project" value="UniProtKB-UniPathway"/>
</dbReference>
<dbReference type="FunFam" id="3.40.430.10:FF:000001">
    <property type="entry name" value="Dihydrofolate reductase"/>
    <property type="match status" value="1"/>
</dbReference>
<dbReference type="Gene3D" id="3.40.430.10">
    <property type="entry name" value="Dihydrofolate Reductase, subunit A"/>
    <property type="match status" value="1"/>
</dbReference>
<dbReference type="PROSITE" id="PS00075">
    <property type="entry name" value="DHFR_1"/>
    <property type="match status" value="1"/>
</dbReference>
<dbReference type="GO" id="GO:0046452">
    <property type="term" value="P:dihydrofolate metabolic process"/>
    <property type="evidence" value="ECO:0007669"/>
    <property type="project" value="TreeGrafter"/>
</dbReference>
<comment type="catalytic activity">
    <reaction evidence="8">
        <text>(6S)-5,6,7,8-tetrahydrofolate + NADP(+) = 7,8-dihydrofolate + NADPH + H(+)</text>
        <dbReference type="Rhea" id="RHEA:15009"/>
        <dbReference type="ChEBI" id="CHEBI:15378"/>
        <dbReference type="ChEBI" id="CHEBI:57451"/>
        <dbReference type="ChEBI" id="CHEBI:57453"/>
        <dbReference type="ChEBI" id="CHEBI:57783"/>
        <dbReference type="ChEBI" id="CHEBI:58349"/>
        <dbReference type="EC" id="1.5.1.3"/>
    </reaction>
</comment>
<dbReference type="GO" id="GO:0005829">
    <property type="term" value="C:cytosol"/>
    <property type="evidence" value="ECO:0007669"/>
    <property type="project" value="TreeGrafter"/>
</dbReference>